<protein>
    <submittedName>
        <fullName evidence="6">LysR family transcriptional regulator</fullName>
    </submittedName>
</protein>
<evidence type="ECO:0000256" key="4">
    <source>
        <dbReference type="ARBA" id="ARBA00023163"/>
    </source>
</evidence>
<proteinExistence type="inferred from homology"/>
<dbReference type="InterPro" id="IPR036388">
    <property type="entry name" value="WH-like_DNA-bd_sf"/>
</dbReference>
<evidence type="ECO:0000313" key="6">
    <source>
        <dbReference type="EMBL" id="MEX6632307.1"/>
    </source>
</evidence>
<dbReference type="PANTHER" id="PTHR30346:SF17">
    <property type="entry name" value="LYSR FAMILY TRANSCRIPTIONAL REGULATOR"/>
    <property type="match status" value="1"/>
</dbReference>
<comment type="similarity">
    <text evidence="1">Belongs to the LysR transcriptional regulatory family.</text>
</comment>
<name>A0ABV3Z228_9PROT</name>
<feature type="domain" description="HTH lysR-type" evidence="5">
    <location>
        <begin position="1"/>
        <end position="58"/>
    </location>
</feature>
<dbReference type="SUPFAM" id="SSF53850">
    <property type="entry name" value="Periplasmic binding protein-like II"/>
    <property type="match status" value="1"/>
</dbReference>
<keyword evidence="7" id="KW-1185">Reference proteome</keyword>
<keyword evidence="4" id="KW-0804">Transcription</keyword>
<dbReference type="PANTHER" id="PTHR30346">
    <property type="entry name" value="TRANSCRIPTIONAL DUAL REGULATOR HCAR-RELATED"/>
    <property type="match status" value="1"/>
</dbReference>
<dbReference type="CDD" id="cd08445">
    <property type="entry name" value="PBP2_BenM_CatM_CatR"/>
    <property type="match status" value="1"/>
</dbReference>
<dbReference type="PRINTS" id="PR00039">
    <property type="entry name" value="HTHLYSR"/>
</dbReference>
<dbReference type="Pfam" id="PF00126">
    <property type="entry name" value="HTH_1"/>
    <property type="match status" value="1"/>
</dbReference>
<dbReference type="SUPFAM" id="SSF46785">
    <property type="entry name" value="Winged helix' DNA-binding domain"/>
    <property type="match status" value="1"/>
</dbReference>
<organism evidence="6 7">
    <name type="scientific">Hyphococcus lacteus</name>
    <dbReference type="NCBI Taxonomy" id="3143536"/>
    <lineage>
        <taxon>Bacteria</taxon>
        <taxon>Pseudomonadati</taxon>
        <taxon>Pseudomonadota</taxon>
        <taxon>Alphaproteobacteria</taxon>
        <taxon>Parvularculales</taxon>
        <taxon>Parvularculaceae</taxon>
        <taxon>Hyphococcus</taxon>
    </lineage>
</organism>
<dbReference type="InterPro" id="IPR000847">
    <property type="entry name" value="LysR_HTH_N"/>
</dbReference>
<keyword evidence="2" id="KW-0805">Transcription regulation</keyword>
<evidence type="ECO:0000313" key="7">
    <source>
        <dbReference type="Proteomes" id="UP001560685"/>
    </source>
</evidence>
<accession>A0ABV3Z228</accession>
<sequence>MEIRHLRYFVAVANERNFTRAAEALNIAQPPLSRQIRQLEEEVGSTLFDRAARPIKLTQSGRLLYEYAAQVLSGMDQLQATMRQAASAQRRRFVIGFVGSTLYGLLPEVIRRLRRHLDQVDVSLLEYSTVEQIAALKDGRIDIGFGRLQIEDPGIRRIVLANEKLVAVLPADHPLAEGKNPIGLADLVSERLIVYPRPVRPSYADQVLGVFRDVGQQPKSIVEVRELQTAIGLVAAYEGICIVPESVQRLRRDDIAYAPITDSEAQSPIMMIHRVGDVTSELTALIKISRELHAESIVDAHDSNKGSERNRDIG</sequence>
<evidence type="ECO:0000256" key="3">
    <source>
        <dbReference type="ARBA" id="ARBA00023125"/>
    </source>
</evidence>
<evidence type="ECO:0000256" key="2">
    <source>
        <dbReference type="ARBA" id="ARBA00023015"/>
    </source>
</evidence>
<dbReference type="Gene3D" id="1.10.10.10">
    <property type="entry name" value="Winged helix-like DNA-binding domain superfamily/Winged helix DNA-binding domain"/>
    <property type="match status" value="1"/>
</dbReference>
<dbReference type="InterPro" id="IPR036390">
    <property type="entry name" value="WH_DNA-bd_sf"/>
</dbReference>
<comment type="caution">
    <text evidence="6">The sequence shown here is derived from an EMBL/GenBank/DDBJ whole genome shotgun (WGS) entry which is preliminary data.</text>
</comment>
<dbReference type="PROSITE" id="PS50931">
    <property type="entry name" value="HTH_LYSR"/>
    <property type="match status" value="1"/>
</dbReference>
<dbReference type="EMBL" id="JBEHZE010000001">
    <property type="protein sequence ID" value="MEX6632307.1"/>
    <property type="molecule type" value="Genomic_DNA"/>
</dbReference>
<reference evidence="6 7" key="1">
    <citation type="submission" date="2024-05" db="EMBL/GenBank/DDBJ databases">
        <title>Three bacterial strains, DH-69, EH-24, and ECK-19 isolated from coastal sediments.</title>
        <authorList>
            <person name="Ye Y.-Q."/>
            <person name="Du Z.-J."/>
        </authorList>
    </citation>
    <scope>NUCLEOTIDE SEQUENCE [LARGE SCALE GENOMIC DNA]</scope>
    <source>
        <strain evidence="6 7">ECK-19</strain>
    </source>
</reference>
<dbReference type="Proteomes" id="UP001560685">
    <property type="component" value="Unassembled WGS sequence"/>
</dbReference>
<dbReference type="Gene3D" id="3.40.190.10">
    <property type="entry name" value="Periplasmic binding protein-like II"/>
    <property type="match status" value="2"/>
</dbReference>
<gene>
    <name evidence="6" type="ORF">ABFZ84_01980</name>
</gene>
<dbReference type="Pfam" id="PF03466">
    <property type="entry name" value="LysR_substrate"/>
    <property type="match status" value="1"/>
</dbReference>
<keyword evidence="3" id="KW-0238">DNA-binding</keyword>
<dbReference type="RefSeq" id="WP_369312233.1">
    <property type="nucleotide sequence ID" value="NZ_JBEHZE010000001.1"/>
</dbReference>
<dbReference type="InterPro" id="IPR005119">
    <property type="entry name" value="LysR_subst-bd"/>
</dbReference>
<evidence type="ECO:0000256" key="1">
    <source>
        <dbReference type="ARBA" id="ARBA00009437"/>
    </source>
</evidence>
<evidence type="ECO:0000259" key="5">
    <source>
        <dbReference type="PROSITE" id="PS50931"/>
    </source>
</evidence>